<dbReference type="AlphaFoldDB" id="A0A9X2D3M8"/>
<dbReference type="EMBL" id="JAJKBJ010000044">
    <property type="protein sequence ID" value="MCL9685831.1"/>
    <property type="molecule type" value="Genomic_DNA"/>
</dbReference>
<evidence type="ECO:0000313" key="2">
    <source>
        <dbReference type="Proteomes" id="UP001139721"/>
    </source>
</evidence>
<sequence>MATLRQIEKEKQMIVRCEQSMALEQLKKRRADTRHKIELGGLVIKSTLNTYNKSIILGALKHAHQLLEKDEQYLKIFESIGDYHFLKK</sequence>
<proteinExistence type="predicted"/>
<name>A0A9X2D3M8_9GAMM</name>
<evidence type="ECO:0000313" key="1">
    <source>
        <dbReference type="EMBL" id="MCL9685831.1"/>
    </source>
</evidence>
<protein>
    <submittedName>
        <fullName evidence="1">Conjugal transfer protein TraD</fullName>
    </submittedName>
</protein>
<accession>A0A9X2D3M8</accession>
<dbReference type="Pfam" id="PF06412">
    <property type="entry name" value="TraD"/>
    <property type="match status" value="1"/>
</dbReference>
<dbReference type="RefSeq" id="WP_250424704.1">
    <property type="nucleotide sequence ID" value="NZ_JAJKBJ010000044.1"/>
</dbReference>
<comment type="caution">
    <text evidence="1">The sequence shown here is derived from an EMBL/GenBank/DDBJ whole genome shotgun (WGS) entry which is preliminary data.</text>
</comment>
<organism evidence="1 2">
    <name type="scientific">Legionella maioricensis</name>
    <dbReference type="NCBI Taxonomy" id="2896528"/>
    <lineage>
        <taxon>Bacteria</taxon>
        <taxon>Pseudomonadati</taxon>
        <taxon>Pseudomonadota</taxon>
        <taxon>Gammaproteobacteria</taxon>
        <taxon>Legionellales</taxon>
        <taxon>Legionellaceae</taxon>
        <taxon>Legionella</taxon>
    </lineage>
</organism>
<gene>
    <name evidence="1" type="ORF">LOX96_17160</name>
</gene>
<reference evidence="1" key="1">
    <citation type="submission" date="2021-11" db="EMBL/GenBank/DDBJ databases">
        <title>Legionella maioricencis sp. nov., a new species isolated from hot water samples in Mallorca.</title>
        <authorList>
            <person name="Crespi S."/>
            <person name="Drasar V."/>
            <person name="Salva-Serra F."/>
            <person name="Jaen-Luchoro D."/>
            <person name="Pineiro-Iglesias B."/>
            <person name="Aliaga F."/>
            <person name="Fernandez-Juarez V."/>
            <person name="Coll G."/>
            <person name="Moore E.R.B."/>
            <person name="Bennasar-Figueras A."/>
        </authorList>
    </citation>
    <scope>NUCLEOTIDE SEQUENCE</scope>
    <source>
        <strain evidence="1">HCPI-6</strain>
    </source>
</reference>
<dbReference type="Proteomes" id="UP001139721">
    <property type="component" value="Unassembled WGS sequence"/>
</dbReference>
<keyword evidence="2" id="KW-1185">Reference proteome</keyword>
<dbReference type="InterPro" id="IPR009444">
    <property type="entry name" value="Conjugal_tfr_TraD_a-type"/>
</dbReference>